<evidence type="ECO:0000256" key="2">
    <source>
        <dbReference type="SAM" id="MobiDB-lite"/>
    </source>
</evidence>
<accession>L8FX58</accession>
<keyword evidence="3" id="KW-0472">Membrane</keyword>
<feature type="compositionally biased region" description="Low complexity" evidence="2">
    <location>
        <begin position="285"/>
        <end position="297"/>
    </location>
</feature>
<evidence type="ECO:0000313" key="5">
    <source>
        <dbReference type="Proteomes" id="UP000011064"/>
    </source>
</evidence>
<feature type="region of interest" description="Disordered" evidence="2">
    <location>
        <begin position="341"/>
        <end position="387"/>
    </location>
</feature>
<evidence type="ECO:0000313" key="4">
    <source>
        <dbReference type="EMBL" id="ELR05555.1"/>
    </source>
</evidence>
<dbReference type="Gene3D" id="1.10.4160.10">
    <property type="entry name" value="Hydantoin permease"/>
    <property type="match status" value="1"/>
</dbReference>
<feature type="region of interest" description="Disordered" evidence="2">
    <location>
        <begin position="1"/>
        <end position="30"/>
    </location>
</feature>
<dbReference type="AlphaFoldDB" id="L8FX58"/>
<dbReference type="Proteomes" id="UP000011064">
    <property type="component" value="Unassembled WGS sequence"/>
</dbReference>
<dbReference type="HOGENOM" id="CLU_043315_0_0_1"/>
<dbReference type="PANTHER" id="PTHR31806">
    <property type="entry name" value="PURINE-CYTOSINE PERMEASE FCY2-RELATED"/>
    <property type="match status" value="1"/>
</dbReference>
<evidence type="ECO:0000256" key="1">
    <source>
        <dbReference type="ARBA" id="ARBA00022448"/>
    </source>
</evidence>
<proteinExistence type="predicted"/>
<dbReference type="InParanoid" id="L8FX58"/>
<evidence type="ECO:0000256" key="3">
    <source>
        <dbReference type="SAM" id="Phobius"/>
    </source>
</evidence>
<dbReference type="GO" id="GO:0005886">
    <property type="term" value="C:plasma membrane"/>
    <property type="evidence" value="ECO:0007669"/>
    <property type="project" value="TreeGrafter"/>
</dbReference>
<keyword evidence="1" id="KW-0813">Transport</keyword>
<dbReference type="STRING" id="658429.L8FX58"/>
<feature type="compositionally biased region" description="Pro residues" evidence="2">
    <location>
        <begin position="367"/>
        <end position="377"/>
    </location>
</feature>
<feature type="region of interest" description="Disordered" evidence="2">
    <location>
        <begin position="285"/>
        <end position="308"/>
    </location>
</feature>
<feature type="transmembrane region" description="Helical" evidence="3">
    <location>
        <begin position="473"/>
        <end position="499"/>
    </location>
</feature>
<keyword evidence="3" id="KW-0812">Transmembrane</keyword>
<reference evidence="5" key="1">
    <citation type="submission" date="2010-09" db="EMBL/GenBank/DDBJ databases">
        <title>The genome sequence of Geomyces destructans 20631-21.</title>
        <authorList>
            <consortium name="The Broad Institute Genome Sequencing Platform"/>
            <person name="Cuomo C.A."/>
            <person name="Blehert D.S."/>
            <person name="Lorch J.M."/>
            <person name="Young S.K."/>
            <person name="Zeng Q."/>
            <person name="Gargeya S."/>
            <person name="Fitzgerald M."/>
            <person name="Haas B."/>
            <person name="Abouelleil A."/>
            <person name="Alvarado L."/>
            <person name="Arachchi H.M."/>
            <person name="Berlin A."/>
            <person name="Brown A."/>
            <person name="Chapman S.B."/>
            <person name="Chen Z."/>
            <person name="Dunbar C."/>
            <person name="Freedman E."/>
            <person name="Gearin G."/>
            <person name="Gellesch M."/>
            <person name="Goldberg J."/>
            <person name="Griggs A."/>
            <person name="Gujja S."/>
            <person name="Heiman D."/>
            <person name="Howarth C."/>
            <person name="Larson L."/>
            <person name="Lui A."/>
            <person name="MacDonald P.J.P."/>
            <person name="Montmayeur A."/>
            <person name="Murphy C."/>
            <person name="Neiman D."/>
            <person name="Pearson M."/>
            <person name="Priest M."/>
            <person name="Roberts A."/>
            <person name="Saif S."/>
            <person name="Shea T."/>
            <person name="Shenoy N."/>
            <person name="Sisk P."/>
            <person name="Stolte C."/>
            <person name="Sykes S."/>
            <person name="Wortman J."/>
            <person name="Nusbaum C."/>
            <person name="Birren B."/>
        </authorList>
    </citation>
    <scope>NUCLEOTIDE SEQUENCE [LARGE SCALE GENOMIC DNA]</scope>
    <source>
        <strain evidence="5">ATCC MYA-4855 / 20631-21</strain>
    </source>
</reference>
<organism evidence="4 5">
    <name type="scientific">Pseudogymnoascus destructans (strain ATCC MYA-4855 / 20631-21)</name>
    <name type="common">Bat white-nose syndrome fungus</name>
    <name type="synonym">Geomyces destructans</name>
    <dbReference type="NCBI Taxonomy" id="658429"/>
    <lineage>
        <taxon>Eukaryota</taxon>
        <taxon>Fungi</taxon>
        <taxon>Dikarya</taxon>
        <taxon>Ascomycota</taxon>
        <taxon>Pezizomycotina</taxon>
        <taxon>Leotiomycetes</taxon>
        <taxon>Thelebolales</taxon>
        <taxon>Thelebolaceae</taxon>
        <taxon>Pseudogymnoascus</taxon>
    </lineage>
</organism>
<dbReference type="OrthoDB" id="3439209at2759"/>
<keyword evidence="5" id="KW-1185">Reference proteome</keyword>
<dbReference type="InterPro" id="IPR026030">
    <property type="entry name" value="Pur-cyt_permease_Fcy2/21/22"/>
</dbReference>
<dbReference type="GO" id="GO:0000329">
    <property type="term" value="C:fungal-type vacuole membrane"/>
    <property type="evidence" value="ECO:0007669"/>
    <property type="project" value="TreeGrafter"/>
</dbReference>
<feature type="transmembrane region" description="Helical" evidence="3">
    <location>
        <begin position="519"/>
        <end position="538"/>
    </location>
</feature>
<keyword evidence="3" id="KW-1133">Transmembrane helix</keyword>
<dbReference type="GO" id="GO:0022857">
    <property type="term" value="F:transmembrane transporter activity"/>
    <property type="evidence" value="ECO:0007669"/>
    <property type="project" value="InterPro"/>
</dbReference>
<protein>
    <submittedName>
        <fullName evidence="4">Uncharacterized protein</fullName>
    </submittedName>
</protein>
<name>L8FX58_PSED2</name>
<dbReference type="EMBL" id="GL573396">
    <property type="protein sequence ID" value="ELR05555.1"/>
    <property type="molecule type" value="Genomic_DNA"/>
</dbReference>
<sequence length="545" mass="58742">MTGSEFNSLSGPGGGAHSMPSVSTGLIADNSDWDTASTGLEGLFQHGGGGPGYSNPPFPFPTPASAFGGAYTSFPTENSVSSIAAAVGRGFETQAMLQQQQQRFSTQVLSYHHMTCKFASRPPPPPPSSLEGFQISQTQGSEYWSALATTAAASNQSNTWKMDYNNNNPLSDFTRQCTYDEFIPIPLQTGRLSSFSLGEDGQSPDILHFSPNDDGGQGYGEKRWGDTLKCHGQNLPPHHGLPYTFFDDSNSANAPAFPPWTDTPGLGTVSPKALTLSSSSISFSGSSSSECGSLDSVSTHDGPFQAAGGEIQGLQEGLKQERGEEVKGRHKLPTRPVRQYVAIAPSVERARQARTGSEGEVKDSSSPAPPRNPPTSTPHPQTRSTKDAFLITSKRAGMSYRAIRQAGNFSEAESTLRGRYRTLTKHKEERVRRPEWTEGDVRLLREAVERFRCGKGRGGVGAGRPRGRGSRSVISNFLSLLGNWTICFGVILAIETFWFRPRNGGYDLEGWQDQDRMPLGIAACVSLALGLGVSFLGMNQTWVSV</sequence>
<feature type="compositionally biased region" description="Polar residues" evidence="2">
    <location>
        <begin position="1"/>
        <end position="10"/>
    </location>
</feature>
<dbReference type="VEuPathDB" id="FungiDB:GMDG_07475"/>
<gene>
    <name evidence="4" type="ORF">GMDG_07475</name>
</gene>
<dbReference type="PANTHER" id="PTHR31806:SF7">
    <property type="entry name" value="TRANSPORTER, PUTATIVE (AFU_ORTHOLOGUE AFUA_2G04690)-RELATED"/>
    <property type="match status" value="1"/>
</dbReference>